<dbReference type="VEuPathDB" id="ToxoDB:CSUI_006397"/>
<name>A0A2C6KTM8_9APIC</name>
<dbReference type="Proteomes" id="UP000221165">
    <property type="component" value="Unassembled WGS sequence"/>
</dbReference>
<gene>
    <name evidence="1" type="ORF">CSUI_006397</name>
</gene>
<dbReference type="EMBL" id="MIGC01003228">
    <property type="protein sequence ID" value="PHJ19768.1"/>
    <property type="molecule type" value="Genomic_DNA"/>
</dbReference>
<evidence type="ECO:0000313" key="2">
    <source>
        <dbReference type="Proteomes" id="UP000221165"/>
    </source>
</evidence>
<feature type="non-terminal residue" evidence="1">
    <location>
        <position position="1"/>
    </location>
</feature>
<organism evidence="1 2">
    <name type="scientific">Cystoisospora suis</name>
    <dbReference type="NCBI Taxonomy" id="483139"/>
    <lineage>
        <taxon>Eukaryota</taxon>
        <taxon>Sar</taxon>
        <taxon>Alveolata</taxon>
        <taxon>Apicomplexa</taxon>
        <taxon>Conoidasida</taxon>
        <taxon>Coccidia</taxon>
        <taxon>Eucoccidiorida</taxon>
        <taxon>Eimeriorina</taxon>
        <taxon>Sarcocystidae</taxon>
        <taxon>Cystoisospora</taxon>
    </lineage>
</organism>
<reference evidence="1 2" key="1">
    <citation type="journal article" date="2017" name="Int. J. Parasitol.">
        <title>The genome of the protozoan parasite Cystoisospora suis and a reverse vaccinology approach to identify vaccine candidates.</title>
        <authorList>
            <person name="Palmieri N."/>
            <person name="Shrestha A."/>
            <person name="Ruttkowski B."/>
            <person name="Beck T."/>
            <person name="Vogl C."/>
            <person name="Tomley F."/>
            <person name="Blake D.P."/>
            <person name="Joachim A."/>
        </authorList>
    </citation>
    <scope>NUCLEOTIDE SEQUENCE [LARGE SCALE GENOMIC DNA]</scope>
    <source>
        <strain evidence="1 2">Wien I</strain>
    </source>
</reference>
<dbReference type="AlphaFoldDB" id="A0A2C6KTM8"/>
<accession>A0A2C6KTM8</accession>
<comment type="caution">
    <text evidence="1">The sequence shown here is derived from an EMBL/GenBank/DDBJ whole genome shotgun (WGS) entry which is preliminary data.</text>
</comment>
<dbReference type="GeneID" id="94429768"/>
<keyword evidence="2" id="KW-1185">Reference proteome</keyword>
<evidence type="ECO:0000313" key="1">
    <source>
        <dbReference type="EMBL" id="PHJ19768.1"/>
    </source>
</evidence>
<protein>
    <submittedName>
        <fullName evidence="1">Uncharacterized protein</fullName>
    </submittedName>
</protein>
<sequence length="92" mass="10199">VQLTGPDRDRGSTKLAARYSLPHRVVASHRGGTFYDVLDLRTGVTRRLSGRLLRRFSLSVLTPDISPDPRFTEFYLSKASPAGAIDPGRDKD</sequence>
<dbReference type="RefSeq" id="XP_067921464.1">
    <property type="nucleotide sequence ID" value="XM_068066557.1"/>
</dbReference>
<feature type="non-terminal residue" evidence="1">
    <location>
        <position position="92"/>
    </location>
</feature>
<proteinExistence type="predicted"/>